<evidence type="ECO:0000313" key="1">
    <source>
        <dbReference type="EMBL" id="RUS24253.1"/>
    </source>
</evidence>
<protein>
    <submittedName>
        <fullName evidence="1">Uncharacterized protein</fullName>
    </submittedName>
</protein>
<name>A0A433Q360_9FUNG</name>
<organism evidence="1 2">
    <name type="scientific">Jimgerdemannia flammicorona</name>
    <dbReference type="NCBI Taxonomy" id="994334"/>
    <lineage>
        <taxon>Eukaryota</taxon>
        <taxon>Fungi</taxon>
        <taxon>Fungi incertae sedis</taxon>
        <taxon>Mucoromycota</taxon>
        <taxon>Mucoromycotina</taxon>
        <taxon>Endogonomycetes</taxon>
        <taxon>Endogonales</taxon>
        <taxon>Endogonaceae</taxon>
        <taxon>Jimgerdemannia</taxon>
    </lineage>
</organism>
<dbReference type="AlphaFoldDB" id="A0A433Q360"/>
<comment type="caution">
    <text evidence="1">The sequence shown here is derived from an EMBL/GenBank/DDBJ whole genome shotgun (WGS) entry which is preliminary data.</text>
</comment>
<dbReference type="EMBL" id="RBNJ01016648">
    <property type="protein sequence ID" value="RUS24253.1"/>
    <property type="molecule type" value="Genomic_DNA"/>
</dbReference>
<accession>A0A433Q360</accession>
<dbReference type="Proteomes" id="UP000274822">
    <property type="component" value="Unassembled WGS sequence"/>
</dbReference>
<gene>
    <name evidence="1" type="ORF">BC938DRAFT_473883</name>
</gene>
<proteinExistence type="predicted"/>
<sequence>MLGRLLEGIIGNKALDFQLKNVTGGHQMVVVDKLDERLDLGAPGNTLLTHVTGNLQGVSFDTSDNGVTV</sequence>
<keyword evidence="2" id="KW-1185">Reference proteome</keyword>
<evidence type="ECO:0000313" key="2">
    <source>
        <dbReference type="Proteomes" id="UP000274822"/>
    </source>
</evidence>
<reference evidence="1 2" key="1">
    <citation type="journal article" date="2018" name="New Phytol.">
        <title>Phylogenomics of Endogonaceae and evolution of mycorrhizas within Mucoromycota.</title>
        <authorList>
            <person name="Chang Y."/>
            <person name="Desiro A."/>
            <person name="Na H."/>
            <person name="Sandor L."/>
            <person name="Lipzen A."/>
            <person name="Clum A."/>
            <person name="Barry K."/>
            <person name="Grigoriev I.V."/>
            <person name="Martin F.M."/>
            <person name="Stajich J.E."/>
            <person name="Smith M.E."/>
            <person name="Bonito G."/>
            <person name="Spatafora J.W."/>
        </authorList>
    </citation>
    <scope>NUCLEOTIDE SEQUENCE [LARGE SCALE GENOMIC DNA]</scope>
    <source>
        <strain evidence="1 2">AD002</strain>
    </source>
</reference>